<protein>
    <submittedName>
        <fullName evidence="3">Peptidoglycan-binding protein</fullName>
    </submittedName>
</protein>
<dbReference type="InterPro" id="IPR036366">
    <property type="entry name" value="PGBDSf"/>
</dbReference>
<dbReference type="RefSeq" id="WP_382368171.1">
    <property type="nucleotide sequence ID" value="NZ_JBHRZI010000004.1"/>
</dbReference>
<dbReference type="InterPro" id="IPR002477">
    <property type="entry name" value="Peptidoglycan-bd-like"/>
</dbReference>
<dbReference type="Pfam" id="PF01471">
    <property type="entry name" value="PG_binding_1"/>
    <property type="match status" value="1"/>
</dbReference>
<keyword evidence="4" id="KW-1185">Reference proteome</keyword>
<dbReference type="Proteomes" id="UP001595690">
    <property type="component" value="Unassembled WGS sequence"/>
</dbReference>
<feature type="chain" id="PRO_5046595212" evidence="1">
    <location>
        <begin position="27"/>
        <end position="150"/>
    </location>
</feature>
<evidence type="ECO:0000313" key="3">
    <source>
        <dbReference type="EMBL" id="MFC3890418.1"/>
    </source>
</evidence>
<keyword evidence="1" id="KW-0732">Signal</keyword>
<evidence type="ECO:0000259" key="2">
    <source>
        <dbReference type="Pfam" id="PF01471"/>
    </source>
</evidence>
<comment type="caution">
    <text evidence="3">The sequence shown here is derived from an EMBL/GenBank/DDBJ whole genome shotgun (WGS) entry which is preliminary data.</text>
</comment>
<dbReference type="SUPFAM" id="SSF47090">
    <property type="entry name" value="PGBD-like"/>
    <property type="match status" value="1"/>
</dbReference>
<evidence type="ECO:0000313" key="4">
    <source>
        <dbReference type="Proteomes" id="UP001595690"/>
    </source>
</evidence>
<sequence>MKGLLRTSAIGLAVAAVGAVTFAVPAAGADLPTCSRYTLMNRGGHTINVPTSKGNSSCQMGRDYAVADRKVVLEFQLALKFCYAKLNLASPYSDEKIANLDADGFFGSRTEAALKAVQRYAGAGVDGIYGRNTRDHIKFLDSNRRNCYAY</sequence>
<accession>A0ABV8BJ76</accession>
<dbReference type="EMBL" id="JBHRZI010000004">
    <property type="protein sequence ID" value="MFC3890418.1"/>
    <property type="molecule type" value="Genomic_DNA"/>
</dbReference>
<reference evidence="4" key="1">
    <citation type="journal article" date="2019" name="Int. J. Syst. Evol. Microbiol.">
        <title>The Global Catalogue of Microorganisms (GCM) 10K type strain sequencing project: providing services to taxonomists for standard genome sequencing and annotation.</title>
        <authorList>
            <consortium name="The Broad Institute Genomics Platform"/>
            <consortium name="The Broad Institute Genome Sequencing Center for Infectious Disease"/>
            <person name="Wu L."/>
            <person name="Ma J."/>
        </authorList>
    </citation>
    <scope>NUCLEOTIDE SEQUENCE [LARGE SCALE GENOMIC DNA]</scope>
    <source>
        <strain evidence="4">CGMCC 4.7405</strain>
    </source>
</reference>
<name>A0ABV8BJ76_9PSEU</name>
<feature type="domain" description="Peptidoglycan binding-like" evidence="2">
    <location>
        <begin position="99"/>
        <end position="136"/>
    </location>
</feature>
<feature type="signal peptide" evidence="1">
    <location>
        <begin position="1"/>
        <end position="26"/>
    </location>
</feature>
<dbReference type="InterPro" id="IPR036365">
    <property type="entry name" value="PGBD-like_sf"/>
</dbReference>
<proteinExistence type="predicted"/>
<dbReference type="Gene3D" id="1.10.101.10">
    <property type="entry name" value="PGBD-like superfamily/PGBD"/>
    <property type="match status" value="1"/>
</dbReference>
<evidence type="ECO:0000256" key="1">
    <source>
        <dbReference type="SAM" id="SignalP"/>
    </source>
</evidence>
<organism evidence="3 4">
    <name type="scientific">Lentzea rhizosphaerae</name>
    <dbReference type="NCBI Taxonomy" id="2041025"/>
    <lineage>
        <taxon>Bacteria</taxon>
        <taxon>Bacillati</taxon>
        <taxon>Actinomycetota</taxon>
        <taxon>Actinomycetes</taxon>
        <taxon>Pseudonocardiales</taxon>
        <taxon>Pseudonocardiaceae</taxon>
        <taxon>Lentzea</taxon>
    </lineage>
</organism>
<gene>
    <name evidence="3" type="ORF">ACFOWZ_02955</name>
</gene>